<accession>A0ABP1FZB2</accession>
<evidence type="ECO:0000259" key="2">
    <source>
        <dbReference type="PROSITE" id="PS51391"/>
    </source>
</evidence>
<reference evidence="3 4" key="1">
    <citation type="submission" date="2024-06" db="EMBL/GenBank/DDBJ databases">
        <authorList>
            <person name="Kraege A."/>
            <person name="Thomma B."/>
        </authorList>
    </citation>
    <scope>NUCLEOTIDE SEQUENCE [LARGE SCALE GENOMIC DNA]</scope>
</reference>
<dbReference type="InterPro" id="IPR006569">
    <property type="entry name" value="CID_dom"/>
</dbReference>
<name>A0ABP1FZB2_9CHLO</name>
<feature type="region of interest" description="Disordered" evidence="1">
    <location>
        <begin position="208"/>
        <end position="259"/>
    </location>
</feature>
<keyword evidence="4" id="KW-1185">Reference proteome</keyword>
<evidence type="ECO:0000313" key="4">
    <source>
        <dbReference type="Proteomes" id="UP001497392"/>
    </source>
</evidence>
<dbReference type="Gene3D" id="1.25.40.90">
    <property type="match status" value="1"/>
</dbReference>
<dbReference type="Proteomes" id="UP001497392">
    <property type="component" value="Unassembled WGS sequence"/>
</dbReference>
<comment type="caution">
    <text evidence="3">The sequence shown here is derived from an EMBL/GenBank/DDBJ whole genome shotgun (WGS) entry which is preliminary data.</text>
</comment>
<dbReference type="InterPro" id="IPR047415">
    <property type="entry name" value="Pcf11_CID"/>
</dbReference>
<dbReference type="InterPro" id="IPR045154">
    <property type="entry name" value="PCF11-like"/>
</dbReference>
<feature type="domain" description="CID" evidence="2">
    <location>
        <begin position="5"/>
        <end position="132"/>
    </location>
</feature>
<dbReference type="PROSITE" id="PS51391">
    <property type="entry name" value="CID"/>
    <property type="match status" value="1"/>
</dbReference>
<evidence type="ECO:0000313" key="3">
    <source>
        <dbReference type="EMBL" id="CAL5224399.1"/>
    </source>
</evidence>
<sequence length="458" mass="49085">MDQQAIRDFVLEYVSELKDLTFNSKSLINTLTMLAGDTPEAASSIAAAIEKHILTCAPNHKLYALYLVDSIAKNIGVPYTTLFAGNMPEVFLNVWLAAPQAQGSLRKVLRTWNGIFPDAVLATVARQIGSPVVSPQQVPYNAAAMPVQMVKASLAAPGPAYLQQPALVPLVPLQGSAGTGQGLIGAQNTILPQSISQYGNSYAQPAVAPSAVASPPGPQQNSMFQPGNPSNSNRQSDGPSSSKSAQAGSRVGGKHLDSLPDISAEELPLKYVDRKKLDFSAERLKAEDPQALRELLACSLALRPKHARLQTCRLLPRSLTSRARPQLRQEVSVPADDSQPVCALSGERFDTFWDDAREEWRYRDAISLTAEQAARYGVQPGTIVKVSCLSDTPASAAAAEEPPAEPEAEVLEQMPGIKEEPAANQPELVDGAMRGVKREAENSVDAEAVVKRIKVEPV</sequence>
<feature type="compositionally biased region" description="Polar residues" evidence="1">
    <location>
        <begin position="221"/>
        <end position="247"/>
    </location>
</feature>
<dbReference type="PANTHER" id="PTHR15921">
    <property type="entry name" value="PRE-MRNA CLEAVAGE COMPLEX II"/>
    <property type="match status" value="1"/>
</dbReference>
<dbReference type="InterPro" id="IPR008942">
    <property type="entry name" value="ENTH_VHS"/>
</dbReference>
<dbReference type="CDD" id="cd16982">
    <property type="entry name" value="CID_Pcf11"/>
    <property type="match status" value="1"/>
</dbReference>
<protein>
    <submittedName>
        <fullName evidence="3">G7081 protein</fullName>
    </submittedName>
</protein>
<proteinExistence type="predicted"/>
<dbReference type="Pfam" id="PF04818">
    <property type="entry name" value="CID"/>
    <property type="match status" value="1"/>
</dbReference>
<evidence type="ECO:0000256" key="1">
    <source>
        <dbReference type="SAM" id="MobiDB-lite"/>
    </source>
</evidence>
<organism evidence="3 4">
    <name type="scientific">Coccomyxa viridis</name>
    <dbReference type="NCBI Taxonomy" id="1274662"/>
    <lineage>
        <taxon>Eukaryota</taxon>
        <taxon>Viridiplantae</taxon>
        <taxon>Chlorophyta</taxon>
        <taxon>core chlorophytes</taxon>
        <taxon>Trebouxiophyceae</taxon>
        <taxon>Trebouxiophyceae incertae sedis</taxon>
        <taxon>Coccomyxaceae</taxon>
        <taxon>Coccomyxa</taxon>
    </lineage>
</organism>
<dbReference type="InterPro" id="IPR057242">
    <property type="entry name" value="PCFS4-like"/>
</dbReference>
<dbReference type="Pfam" id="PF23228">
    <property type="entry name" value="zf_PCFS4"/>
    <property type="match status" value="1"/>
</dbReference>
<gene>
    <name evidence="3" type="primary">g7081</name>
    <name evidence="3" type="ORF">VP750_LOCUS6058</name>
</gene>
<dbReference type="SUPFAM" id="SSF48464">
    <property type="entry name" value="ENTH/VHS domain"/>
    <property type="match status" value="1"/>
</dbReference>
<dbReference type="PANTHER" id="PTHR15921:SF3">
    <property type="entry name" value="PRE-MRNA CLEAVAGE COMPLEX 2 PROTEIN PCF11"/>
    <property type="match status" value="1"/>
</dbReference>
<dbReference type="EMBL" id="CAXHTA020000010">
    <property type="protein sequence ID" value="CAL5224399.1"/>
    <property type="molecule type" value="Genomic_DNA"/>
</dbReference>
<dbReference type="SMART" id="SM00582">
    <property type="entry name" value="RPR"/>
    <property type="match status" value="1"/>
</dbReference>